<dbReference type="InterPro" id="IPR005336">
    <property type="entry name" value="MPC"/>
</dbReference>
<accession>A0AAW1CHE9</accession>
<keyword evidence="4" id="KW-0812">Transmembrane</keyword>
<evidence type="ECO:0000256" key="4">
    <source>
        <dbReference type="ARBA" id="ARBA00022692"/>
    </source>
</evidence>
<organism evidence="10 11">
    <name type="scientific">Rhynocoris fuscipes</name>
    <dbReference type="NCBI Taxonomy" id="488301"/>
    <lineage>
        <taxon>Eukaryota</taxon>
        <taxon>Metazoa</taxon>
        <taxon>Ecdysozoa</taxon>
        <taxon>Arthropoda</taxon>
        <taxon>Hexapoda</taxon>
        <taxon>Insecta</taxon>
        <taxon>Pterygota</taxon>
        <taxon>Neoptera</taxon>
        <taxon>Paraneoptera</taxon>
        <taxon>Hemiptera</taxon>
        <taxon>Heteroptera</taxon>
        <taxon>Panheteroptera</taxon>
        <taxon>Cimicomorpha</taxon>
        <taxon>Reduviidae</taxon>
        <taxon>Harpactorinae</taxon>
        <taxon>Harpactorini</taxon>
        <taxon>Rhynocoris</taxon>
    </lineage>
</organism>
<dbReference type="PANTHER" id="PTHR14154">
    <property type="entry name" value="UPF0041 BRAIN PROTEIN 44-RELATED"/>
    <property type="match status" value="1"/>
</dbReference>
<comment type="function">
    <text evidence="9">Mediates the uptake of pyruvate into mitochondria.</text>
</comment>
<keyword evidence="7 9" id="KW-0496">Mitochondrion</keyword>
<dbReference type="EMBL" id="JAPXFL010000012">
    <property type="protein sequence ID" value="KAK9498306.1"/>
    <property type="molecule type" value="Genomic_DNA"/>
</dbReference>
<evidence type="ECO:0000256" key="9">
    <source>
        <dbReference type="RuleBase" id="RU363100"/>
    </source>
</evidence>
<sequence length="115" mass="13235">MSKLYHGIMSVLDRFVPQKLQPLWQHPAGPKTVFFWAPTFKWGLVLAALGDLQRPPENLSFNQTVSLTATGMLWSRYSLVIIPKNWNLFAVNAFVASTGLYQLWRIMKYRSEHPA</sequence>
<keyword evidence="5 9" id="KW-0999">Mitochondrion inner membrane</keyword>
<keyword evidence="6" id="KW-1133">Transmembrane helix</keyword>
<dbReference type="GO" id="GO:0005743">
    <property type="term" value="C:mitochondrial inner membrane"/>
    <property type="evidence" value="ECO:0007669"/>
    <property type="project" value="UniProtKB-SubCell"/>
</dbReference>
<gene>
    <name evidence="10" type="ORF">O3M35_002969</name>
</gene>
<keyword evidence="11" id="KW-1185">Reference proteome</keyword>
<protein>
    <recommendedName>
        <fullName evidence="9">Mitochondrial pyruvate carrier</fullName>
    </recommendedName>
</protein>
<evidence type="ECO:0000256" key="2">
    <source>
        <dbReference type="ARBA" id="ARBA00006416"/>
    </source>
</evidence>
<comment type="similarity">
    <text evidence="2 9">Belongs to the mitochondrial pyruvate carrier (MPC) (TC 2.A.105) family.</text>
</comment>
<comment type="subcellular location">
    <subcellularLocation>
        <location evidence="1 9">Mitochondrion inner membrane</location>
        <topology evidence="1 9">Multi-pass membrane protein</topology>
    </subcellularLocation>
</comment>
<name>A0AAW1CHE9_9HEMI</name>
<keyword evidence="3 9" id="KW-0813">Transport</keyword>
<evidence type="ECO:0000256" key="1">
    <source>
        <dbReference type="ARBA" id="ARBA00004448"/>
    </source>
</evidence>
<evidence type="ECO:0000256" key="5">
    <source>
        <dbReference type="ARBA" id="ARBA00022792"/>
    </source>
</evidence>
<dbReference type="AlphaFoldDB" id="A0AAW1CHE9"/>
<evidence type="ECO:0000256" key="8">
    <source>
        <dbReference type="ARBA" id="ARBA00023136"/>
    </source>
</evidence>
<proteinExistence type="inferred from homology"/>
<keyword evidence="8" id="KW-0472">Membrane</keyword>
<evidence type="ECO:0000256" key="3">
    <source>
        <dbReference type="ARBA" id="ARBA00022448"/>
    </source>
</evidence>
<dbReference type="GO" id="GO:0006850">
    <property type="term" value="P:pyruvate import into mitochondria"/>
    <property type="evidence" value="ECO:0007669"/>
    <property type="project" value="InterPro"/>
</dbReference>
<evidence type="ECO:0000256" key="6">
    <source>
        <dbReference type="ARBA" id="ARBA00022989"/>
    </source>
</evidence>
<dbReference type="Proteomes" id="UP001461498">
    <property type="component" value="Unassembled WGS sequence"/>
</dbReference>
<dbReference type="Pfam" id="PF03650">
    <property type="entry name" value="MPC"/>
    <property type="match status" value="1"/>
</dbReference>
<reference evidence="10 11" key="1">
    <citation type="submission" date="2022-12" db="EMBL/GenBank/DDBJ databases">
        <title>Chromosome-level genome assembly of true bugs.</title>
        <authorList>
            <person name="Ma L."/>
            <person name="Li H."/>
        </authorList>
    </citation>
    <scope>NUCLEOTIDE SEQUENCE [LARGE SCALE GENOMIC DNA]</scope>
    <source>
        <strain evidence="10">Lab_2022b</strain>
    </source>
</reference>
<evidence type="ECO:0000313" key="11">
    <source>
        <dbReference type="Proteomes" id="UP001461498"/>
    </source>
</evidence>
<evidence type="ECO:0000256" key="7">
    <source>
        <dbReference type="ARBA" id="ARBA00023128"/>
    </source>
</evidence>
<comment type="caution">
    <text evidence="10">The sequence shown here is derived from an EMBL/GenBank/DDBJ whole genome shotgun (WGS) entry which is preliminary data.</text>
</comment>
<evidence type="ECO:0000313" key="10">
    <source>
        <dbReference type="EMBL" id="KAK9498306.1"/>
    </source>
</evidence>